<evidence type="ECO:0000313" key="2">
    <source>
        <dbReference type="Proteomes" id="UP000001551"/>
    </source>
</evidence>
<dbReference type="KEGG" id="eha:Ethha_2135"/>
<organism evidence="1 2">
    <name type="scientific">Ethanoligenens harbinense (strain DSM 18485 / JCM 12961 / CGMCC 1.5033 / YUAN-3)</name>
    <dbReference type="NCBI Taxonomy" id="663278"/>
    <lineage>
        <taxon>Bacteria</taxon>
        <taxon>Bacillati</taxon>
        <taxon>Bacillota</taxon>
        <taxon>Clostridia</taxon>
        <taxon>Eubacteriales</taxon>
        <taxon>Oscillospiraceae</taxon>
        <taxon>Ethanoligenens</taxon>
    </lineage>
</organism>
<dbReference type="Proteomes" id="UP000001551">
    <property type="component" value="Chromosome"/>
</dbReference>
<dbReference type="EMBL" id="CP002400">
    <property type="protein sequence ID" value="ADU27652.1"/>
    <property type="molecule type" value="Genomic_DNA"/>
</dbReference>
<reference evidence="1 2" key="1">
    <citation type="submission" date="2010-12" db="EMBL/GenBank/DDBJ databases">
        <title>Complete sequence of Ethanoligenens harbinense YUAN-3.</title>
        <authorList>
            <person name="Lucas S."/>
            <person name="Copeland A."/>
            <person name="Lapidus A."/>
            <person name="Cheng J.-F."/>
            <person name="Bruce D."/>
            <person name="Goodwin L."/>
            <person name="Pitluck S."/>
            <person name="Chertkov O."/>
            <person name="Misra M."/>
            <person name="Detter J.C."/>
            <person name="Han C."/>
            <person name="Tapia R."/>
            <person name="Land M."/>
            <person name="Hauser L."/>
            <person name="Jeffries C."/>
            <person name="Kyrpides N."/>
            <person name="Ivanova N."/>
            <person name="Mikhailova N."/>
            <person name="Wang A."/>
            <person name="Mouttaki H."/>
            <person name="He Z."/>
            <person name="Zhou J."/>
            <person name="Hemme C.L."/>
            <person name="Woyke T."/>
        </authorList>
    </citation>
    <scope>NUCLEOTIDE SEQUENCE [LARGE SCALE GENOMIC DNA]</scope>
    <source>
        <strain evidence="2">DSM 18485 / JCM 12961 / CGMCC 1.5033 / YUAN-3</strain>
    </source>
</reference>
<dbReference type="HOGENOM" id="CLU_2843283_0_0_9"/>
<evidence type="ECO:0000313" key="1">
    <source>
        <dbReference type="EMBL" id="ADU27652.1"/>
    </source>
</evidence>
<proteinExistence type="predicted"/>
<sequence>MMTDFAVGNIVKTDMYYNTQPYPHKPIKKGTILEIQSLSNIQVALVRNERGHLIEIPTNHLIKVK</sequence>
<gene>
    <name evidence="1" type="ordered locus">Ethha_2135</name>
</gene>
<dbReference type="AlphaFoldDB" id="E6U3Q2"/>
<accession>E6U3Q2</accession>
<name>E6U3Q2_ETHHY</name>
<keyword evidence="2" id="KW-1185">Reference proteome</keyword>
<protein>
    <submittedName>
        <fullName evidence="1">Uncharacterized protein</fullName>
    </submittedName>
</protein>